<evidence type="ECO:0000313" key="4">
    <source>
        <dbReference type="EMBL" id="KAI5065744.1"/>
    </source>
</evidence>
<feature type="repeat" description="PPR" evidence="2">
    <location>
        <begin position="31"/>
        <end position="65"/>
    </location>
</feature>
<dbReference type="Pfam" id="PF13041">
    <property type="entry name" value="PPR_2"/>
    <property type="match status" value="4"/>
</dbReference>
<evidence type="ECO:0000256" key="3">
    <source>
        <dbReference type="SAM" id="MobiDB-lite"/>
    </source>
</evidence>
<dbReference type="FunFam" id="1.25.40.10:FF:000090">
    <property type="entry name" value="Pentatricopeptide repeat-containing protein, chloroplastic"/>
    <property type="match status" value="1"/>
</dbReference>
<feature type="region of interest" description="Disordered" evidence="3">
    <location>
        <begin position="524"/>
        <end position="551"/>
    </location>
</feature>
<reference evidence="4" key="1">
    <citation type="submission" date="2021-01" db="EMBL/GenBank/DDBJ databases">
        <title>Adiantum capillus-veneris genome.</title>
        <authorList>
            <person name="Fang Y."/>
            <person name="Liao Q."/>
        </authorList>
    </citation>
    <scope>NUCLEOTIDE SEQUENCE</scope>
    <source>
        <strain evidence="4">H3</strain>
        <tissue evidence="4">Leaf</tissue>
    </source>
</reference>
<feature type="compositionally biased region" description="Basic and acidic residues" evidence="3">
    <location>
        <begin position="524"/>
        <end position="535"/>
    </location>
</feature>
<organism evidence="4 5">
    <name type="scientific">Adiantum capillus-veneris</name>
    <name type="common">Maidenhair fern</name>
    <dbReference type="NCBI Taxonomy" id="13818"/>
    <lineage>
        <taxon>Eukaryota</taxon>
        <taxon>Viridiplantae</taxon>
        <taxon>Streptophyta</taxon>
        <taxon>Embryophyta</taxon>
        <taxon>Tracheophyta</taxon>
        <taxon>Polypodiopsida</taxon>
        <taxon>Polypodiidae</taxon>
        <taxon>Polypodiales</taxon>
        <taxon>Pteridineae</taxon>
        <taxon>Pteridaceae</taxon>
        <taxon>Vittarioideae</taxon>
        <taxon>Adiantum</taxon>
    </lineage>
</organism>
<dbReference type="NCBIfam" id="TIGR00756">
    <property type="entry name" value="PPR"/>
    <property type="match status" value="4"/>
</dbReference>
<sequence>MPYEGYYSCKCSSGGTIFDSHRVFNNANERDDVIWTSMVACYAQQGDKEAVFQLFNQMQVEGVKPNSVTCLMICLVCSSPDCLKDGKKIHTFILGSGMQFNLALTNTIIDMYVKCRRLNYACCVFDVMVNRDVVSWNVMITAHVEAGLNEQAVMLLEKMQKGGVPPNQLTYVAVLKGCVQLMNIELGMQVHACIMENSLQVDDFLHSNLAAMYAKCGSLKDAESVLDDMDKADVVSRTALIAGYSKNGEGKEALALFEKMKREGVEPDELAFICTLRASAVIGALQHGKRIHEDIRKSSLCCNVLVKNALMDMYANCGSLNDASDVFASMEAPDILSWNEIISGYAHQGAGKQALLYFDKMLAEGIKPDATTFLAVLNACRHVGLVEQGHCHFESMSREHGILPTMDHYASMVDLLCRAGHTDRAEAFILEMVVEPDESVWMALLGGCRYRGHVETAKRAYRQIIKLNPTLPGAYVTLANIFAMGGMWNDLAEVRKEMDAFGFCKQAEQTYIELEDEIAMFSKSDRSHPQAKDIQTELNRPTDLMKEAGSS</sequence>
<dbReference type="Proteomes" id="UP000886520">
    <property type="component" value="Chromosome 19"/>
</dbReference>
<feature type="repeat" description="PPR" evidence="2">
    <location>
        <begin position="334"/>
        <end position="368"/>
    </location>
</feature>
<feature type="repeat" description="PPR" evidence="2">
    <location>
        <begin position="233"/>
        <end position="267"/>
    </location>
</feature>
<dbReference type="AlphaFoldDB" id="A0A9D4UEB6"/>
<name>A0A9D4UEB6_ADICA</name>
<dbReference type="EMBL" id="JABFUD020000019">
    <property type="protein sequence ID" value="KAI5065744.1"/>
    <property type="molecule type" value="Genomic_DNA"/>
</dbReference>
<comment type="caution">
    <text evidence="4">The sequence shown here is derived from an EMBL/GenBank/DDBJ whole genome shotgun (WGS) entry which is preliminary data.</text>
</comment>
<dbReference type="SUPFAM" id="SSF48452">
    <property type="entry name" value="TPR-like"/>
    <property type="match status" value="1"/>
</dbReference>
<evidence type="ECO:0000256" key="2">
    <source>
        <dbReference type="PROSITE-ProRule" id="PRU00708"/>
    </source>
</evidence>
<proteinExistence type="predicted"/>
<dbReference type="PROSITE" id="PS51375">
    <property type="entry name" value="PPR"/>
    <property type="match status" value="4"/>
</dbReference>
<dbReference type="Pfam" id="PF01535">
    <property type="entry name" value="PPR"/>
    <property type="match status" value="3"/>
</dbReference>
<dbReference type="InterPro" id="IPR002885">
    <property type="entry name" value="PPR_rpt"/>
</dbReference>
<keyword evidence="1" id="KW-0677">Repeat</keyword>
<keyword evidence="5" id="KW-1185">Reference proteome</keyword>
<evidence type="ECO:0000313" key="5">
    <source>
        <dbReference type="Proteomes" id="UP000886520"/>
    </source>
</evidence>
<dbReference type="PANTHER" id="PTHR47926">
    <property type="entry name" value="PENTATRICOPEPTIDE REPEAT-CONTAINING PROTEIN"/>
    <property type="match status" value="1"/>
</dbReference>
<protein>
    <recommendedName>
        <fullName evidence="6">Pentatricopeptide repeat-containing protein</fullName>
    </recommendedName>
</protein>
<gene>
    <name evidence="4" type="ORF">GOP47_0020439</name>
</gene>
<feature type="repeat" description="PPR" evidence="2">
    <location>
        <begin position="132"/>
        <end position="166"/>
    </location>
</feature>
<dbReference type="OrthoDB" id="185373at2759"/>
<dbReference type="GO" id="GO:0003729">
    <property type="term" value="F:mRNA binding"/>
    <property type="evidence" value="ECO:0007669"/>
    <property type="project" value="UniProtKB-ARBA"/>
</dbReference>
<dbReference type="InterPro" id="IPR046960">
    <property type="entry name" value="PPR_At4g14850-like_plant"/>
</dbReference>
<dbReference type="Pfam" id="PF20431">
    <property type="entry name" value="E_motif"/>
    <property type="match status" value="1"/>
</dbReference>
<dbReference type="InterPro" id="IPR046848">
    <property type="entry name" value="E_motif"/>
</dbReference>
<accession>A0A9D4UEB6</accession>
<dbReference type="InterPro" id="IPR011990">
    <property type="entry name" value="TPR-like_helical_dom_sf"/>
</dbReference>
<dbReference type="FunFam" id="1.25.40.10:FF:000073">
    <property type="entry name" value="Pentatricopeptide repeat-containing protein chloroplastic"/>
    <property type="match status" value="1"/>
</dbReference>
<dbReference type="GO" id="GO:0009451">
    <property type="term" value="P:RNA modification"/>
    <property type="evidence" value="ECO:0007669"/>
    <property type="project" value="InterPro"/>
</dbReference>
<evidence type="ECO:0000256" key="1">
    <source>
        <dbReference type="ARBA" id="ARBA00022737"/>
    </source>
</evidence>
<dbReference type="Gene3D" id="1.25.40.10">
    <property type="entry name" value="Tetratricopeptide repeat domain"/>
    <property type="match status" value="5"/>
</dbReference>
<dbReference type="FunFam" id="1.25.40.10:FF:000031">
    <property type="entry name" value="Pentatricopeptide repeat-containing protein mitochondrial"/>
    <property type="match status" value="1"/>
</dbReference>
<evidence type="ECO:0008006" key="6">
    <source>
        <dbReference type="Google" id="ProtNLM"/>
    </source>
</evidence>